<feature type="transmembrane region" description="Helical" evidence="1">
    <location>
        <begin position="68"/>
        <end position="94"/>
    </location>
</feature>
<evidence type="ECO:0000256" key="1">
    <source>
        <dbReference type="SAM" id="Phobius"/>
    </source>
</evidence>
<dbReference type="PANTHER" id="PTHR31302:SF0">
    <property type="entry name" value="TRANSMEMBRANE PROTEIN WITH METALLOPHOSPHOESTERASE DOMAIN"/>
    <property type="match status" value="1"/>
</dbReference>
<accession>A0A644TJB8</accession>
<keyword evidence="1" id="KW-1133">Transmembrane helix</keyword>
<feature type="transmembrane region" description="Helical" evidence="1">
    <location>
        <begin position="106"/>
        <end position="123"/>
    </location>
</feature>
<keyword evidence="1" id="KW-0812">Transmembrane</keyword>
<dbReference type="Gene3D" id="3.60.21.10">
    <property type="match status" value="1"/>
</dbReference>
<comment type="caution">
    <text evidence="3">The sequence shown here is derived from an EMBL/GenBank/DDBJ whole genome shotgun (WGS) entry which is preliminary data.</text>
</comment>
<sequence length="363" mass="41276">MTLFLVFALILTFCTILPYFFYRRVFPSLRSYPCLILWIILSCSFLVTRSFPPTWPLSLVRAWTLVSGYWLIFTFYSFLIIILWFLLLMLVRFFANCDISRYCKKFILVMLMVVLIACIYGTSNANNPRVIHETIISNKLSSPMTILYVSDLHLGRLLGKDYCEDLVERINKEHPDVVIIGGDIIDDQWDYVEATGSYKPLGNLHSKYGTYAVLGNHDYFTANTKLEITALEALNVNILRNQAVHIGKIKLAGLDDYSNNKSDSSLKLLSKGNAHEFAIVVDHQPRRMEKAAALGYDLYLSGHTHEGQVFPNNLVVKFMYALSYGRGQFGNMVAYVTSGYGLWGVPMRLGSNPELVVLELKAK</sequence>
<name>A0A644TJB8_9ZZZZ</name>
<proteinExistence type="predicted"/>
<dbReference type="CDD" id="cd07385">
    <property type="entry name" value="MPP_YkuE_C"/>
    <property type="match status" value="1"/>
</dbReference>
<dbReference type="InterPro" id="IPR004843">
    <property type="entry name" value="Calcineurin-like_PHP"/>
</dbReference>
<evidence type="ECO:0000313" key="3">
    <source>
        <dbReference type="EMBL" id="MPL67000.1"/>
    </source>
</evidence>
<reference evidence="3" key="1">
    <citation type="submission" date="2019-08" db="EMBL/GenBank/DDBJ databases">
        <authorList>
            <person name="Kucharzyk K."/>
            <person name="Murdoch R.W."/>
            <person name="Higgins S."/>
            <person name="Loffler F."/>
        </authorList>
    </citation>
    <scope>NUCLEOTIDE SEQUENCE</scope>
</reference>
<dbReference type="AlphaFoldDB" id="A0A644TJB8"/>
<dbReference type="GO" id="GO:0016787">
    <property type="term" value="F:hydrolase activity"/>
    <property type="evidence" value="ECO:0007669"/>
    <property type="project" value="InterPro"/>
</dbReference>
<protein>
    <recommendedName>
        <fullName evidence="2">Calcineurin-like phosphoesterase domain-containing protein</fullName>
    </recommendedName>
</protein>
<feature type="transmembrane region" description="Helical" evidence="1">
    <location>
        <begin position="6"/>
        <end position="22"/>
    </location>
</feature>
<organism evidence="3">
    <name type="scientific">bioreactor metagenome</name>
    <dbReference type="NCBI Taxonomy" id="1076179"/>
    <lineage>
        <taxon>unclassified sequences</taxon>
        <taxon>metagenomes</taxon>
        <taxon>ecological metagenomes</taxon>
    </lineage>
</organism>
<feature type="transmembrane region" description="Helical" evidence="1">
    <location>
        <begin position="29"/>
        <end position="48"/>
    </location>
</feature>
<dbReference type="InterPro" id="IPR029052">
    <property type="entry name" value="Metallo-depent_PP-like"/>
</dbReference>
<dbReference type="Pfam" id="PF00149">
    <property type="entry name" value="Metallophos"/>
    <property type="match status" value="1"/>
</dbReference>
<gene>
    <name evidence="3" type="ORF">SDC9_12689</name>
</gene>
<keyword evidence="1" id="KW-0472">Membrane</keyword>
<dbReference type="SUPFAM" id="SSF56300">
    <property type="entry name" value="Metallo-dependent phosphatases"/>
    <property type="match status" value="1"/>
</dbReference>
<feature type="domain" description="Calcineurin-like phosphoesterase" evidence="2">
    <location>
        <begin position="144"/>
        <end position="306"/>
    </location>
</feature>
<dbReference type="EMBL" id="VSSQ01000035">
    <property type="protein sequence ID" value="MPL67000.1"/>
    <property type="molecule type" value="Genomic_DNA"/>
</dbReference>
<evidence type="ECO:0000259" key="2">
    <source>
        <dbReference type="Pfam" id="PF00149"/>
    </source>
</evidence>
<dbReference type="PANTHER" id="PTHR31302">
    <property type="entry name" value="TRANSMEMBRANE PROTEIN WITH METALLOPHOSPHOESTERASE DOMAIN-RELATED"/>
    <property type="match status" value="1"/>
</dbReference>
<dbReference type="InterPro" id="IPR051158">
    <property type="entry name" value="Metallophosphoesterase_sf"/>
</dbReference>